<evidence type="ECO:0000313" key="3">
    <source>
        <dbReference type="Proteomes" id="UP000015105"/>
    </source>
</evidence>
<reference evidence="2" key="5">
    <citation type="journal article" date="2021" name="G3 (Bethesda)">
        <title>Aegilops tauschii genome assembly Aet v5.0 features greater sequence contiguity and improved annotation.</title>
        <authorList>
            <person name="Wang L."/>
            <person name="Zhu T."/>
            <person name="Rodriguez J.C."/>
            <person name="Deal K.R."/>
            <person name="Dubcovsky J."/>
            <person name="McGuire P.E."/>
            <person name="Lux T."/>
            <person name="Spannagl M."/>
            <person name="Mayer K.F.X."/>
            <person name="Baldrich P."/>
            <person name="Meyers B.C."/>
            <person name="Huo N."/>
            <person name="Gu Y.Q."/>
            <person name="Zhou H."/>
            <person name="Devos K.M."/>
            <person name="Bennetzen J.L."/>
            <person name="Unver T."/>
            <person name="Budak H."/>
            <person name="Gulick P.J."/>
            <person name="Galiba G."/>
            <person name="Kalapos B."/>
            <person name="Nelson D.R."/>
            <person name="Li P."/>
            <person name="You F.M."/>
            <person name="Luo M.C."/>
            <person name="Dvorak J."/>
        </authorList>
    </citation>
    <scope>NUCLEOTIDE SEQUENCE [LARGE SCALE GENOMIC DNA]</scope>
    <source>
        <strain evidence="2">cv. AL8/78</strain>
    </source>
</reference>
<dbReference type="Proteomes" id="UP000015105">
    <property type="component" value="Chromosome 4D"/>
</dbReference>
<feature type="region of interest" description="Disordered" evidence="1">
    <location>
        <begin position="96"/>
        <end position="116"/>
    </location>
</feature>
<reference evidence="2" key="4">
    <citation type="submission" date="2019-03" db="UniProtKB">
        <authorList>
            <consortium name="EnsemblPlants"/>
        </authorList>
    </citation>
    <scope>IDENTIFICATION</scope>
</reference>
<reference evidence="3" key="1">
    <citation type="journal article" date="2014" name="Science">
        <title>Ancient hybridizations among the ancestral genomes of bread wheat.</title>
        <authorList>
            <consortium name="International Wheat Genome Sequencing Consortium,"/>
            <person name="Marcussen T."/>
            <person name="Sandve S.R."/>
            <person name="Heier L."/>
            <person name="Spannagl M."/>
            <person name="Pfeifer M."/>
            <person name="Jakobsen K.S."/>
            <person name="Wulff B.B."/>
            <person name="Steuernagel B."/>
            <person name="Mayer K.F."/>
            <person name="Olsen O.A."/>
        </authorList>
    </citation>
    <scope>NUCLEOTIDE SEQUENCE [LARGE SCALE GENOMIC DNA]</scope>
    <source>
        <strain evidence="3">cv. AL8/78</strain>
    </source>
</reference>
<protein>
    <submittedName>
        <fullName evidence="2">Uncharacterized protein</fullName>
    </submittedName>
</protein>
<name>A0A453HGD6_AEGTS</name>
<reference evidence="3" key="2">
    <citation type="journal article" date="2017" name="Nat. Plants">
        <title>The Aegilops tauschii genome reveals multiple impacts of transposons.</title>
        <authorList>
            <person name="Zhao G."/>
            <person name="Zou C."/>
            <person name="Li K."/>
            <person name="Wang K."/>
            <person name="Li T."/>
            <person name="Gao L."/>
            <person name="Zhang X."/>
            <person name="Wang H."/>
            <person name="Yang Z."/>
            <person name="Liu X."/>
            <person name="Jiang W."/>
            <person name="Mao L."/>
            <person name="Kong X."/>
            <person name="Jiao Y."/>
            <person name="Jia J."/>
        </authorList>
    </citation>
    <scope>NUCLEOTIDE SEQUENCE [LARGE SCALE GENOMIC DNA]</scope>
    <source>
        <strain evidence="3">cv. AL8/78</strain>
    </source>
</reference>
<organism evidence="2 3">
    <name type="scientific">Aegilops tauschii subsp. strangulata</name>
    <name type="common">Goatgrass</name>
    <dbReference type="NCBI Taxonomy" id="200361"/>
    <lineage>
        <taxon>Eukaryota</taxon>
        <taxon>Viridiplantae</taxon>
        <taxon>Streptophyta</taxon>
        <taxon>Embryophyta</taxon>
        <taxon>Tracheophyta</taxon>
        <taxon>Spermatophyta</taxon>
        <taxon>Magnoliopsida</taxon>
        <taxon>Liliopsida</taxon>
        <taxon>Poales</taxon>
        <taxon>Poaceae</taxon>
        <taxon>BOP clade</taxon>
        <taxon>Pooideae</taxon>
        <taxon>Triticodae</taxon>
        <taxon>Triticeae</taxon>
        <taxon>Triticinae</taxon>
        <taxon>Aegilops</taxon>
    </lineage>
</organism>
<dbReference type="Gramene" id="AET4Gv20176900.4">
    <property type="protein sequence ID" value="AET4Gv20176900.4"/>
    <property type="gene ID" value="AET4Gv20176900"/>
</dbReference>
<dbReference type="AlphaFoldDB" id="A0A453HGD6"/>
<accession>A0A453HGD6</accession>
<dbReference type="EnsemblPlants" id="AET4Gv20176900.4">
    <property type="protein sequence ID" value="AET4Gv20176900.4"/>
    <property type="gene ID" value="AET4Gv20176900"/>
</dbReference>
<evidence type="ECO:0000256" key="1">
    <source>
        <dbReference type="SAM" id="MobiDB-lite"/>
    </source>
</evidence>
<keyword evidence="3" id="KW-1185">Reference proteome</keyword>
<proteinExistence type="predicted"/>
<reference evidence="2" key="3">
    <citation type="journal article" date="2017" name="Nature">
        <title>Genome sequence of the progenitor of the wheat D genome Aegilops tauschii.</title>
        <authorList>
            <person name="Luo M.C."/>
            <person name="Gu Y.Q."/>
            <person name="Puiu D."/>
            <person name="Wang H."/>
            <person name="Twardziok S.O."/>
            <person name="Deal K.R."/>
            <person name="Huo N."/>
            <person name="Zhu T."/>
            <person name="Wang L."/>
            <person name="Wang Y."/>
            <person name="McGuire P.E."/>
            <person name="Liu S."/>
            <person name="Long H."/>
            <person name="Ramasamy R.K."/>
            <person name="Rodriguez J.C."/>
            <person name="Van S.L."/>
            <person name="Yuan L."/>
            <person name="Wang Z."/>
            <person name="Xia Z."/>
            <person name="Xiao L."/>
            <person name="Anderson O.D."/>
            <person name="Ouyang S."/>
            <person name="Liang Y."/>
            <person name="Zimin A.V."/>
            <person name="Pertea G."/>
            <person name="Qi P."/>
            <person name="Bennetzen J.L."/>
            <person name="Dai X."/>
            <person name="Dawson M.W."/>
            <person name="Muller H.G."/>
            <person name="Kugler K."/>
            <person name="Rivarola-Duarte L."/>
            <person name="Spannagl M."/>
            <person name="Mayer K.F.X."/>
            <person name="Lu F.H."/>
            <person name="Bevan M.W."/>
            <person name="Leroy P."/>
            <person name="Li P."/>
            <person name="You F.M."/>
            <person name="Sun Q."/>
            <person name="Liu Z."/>
            <person name="Lyons E."/>
            <person name="Wicker T."/>
            <person name="Salzberg S.L."/>
            <person name="Devos K.M."/>
            <person name="Dvorak J."/>
        </authorList>
    </citation>
    <scope>NUCLEOTIDE SEQUENCE [LARGE SCALE GENOMIC DNA]</scope>
    <source>
        <strain evidence="2">cv. AL8/78</strain>
    </source>
</reference>
<sequence>MRNVRNPIIVDQNYCPGNFSCPTEVSYPSMITLLSTLHFQGGSSADTVCYVTFRVRGSRSPMCHTRTSRGRLRRRWRCGSTAARAGRAPVSPCGTSGWATGSGGGRPSRSAGTRMGSRMDRLFRRVAWPTRKCFSTSEMTKRNTVVRTYYCCWIRHAMSWLISCPMPRIQN</sequence>
<evidence type="ECO:0000313" key="2">
    <source>
        <dbReference type="EnsemblPlants" id="AET4Gv20176900.4"/>
    </source>
</evidence>